<dbReference type="InterPro" id="IPR036034">
    <property type="entry name" value="PDZ_sf"/>
</dbReference>
<evidence type="ECO:0000313" key="2">
    <source>
        <dbReference type="EMBL" id="MBW7572738.1"/>
    </source>
</evidence>
<dbReference type="RefSeq" id="WP_219965125.1">
    <property type="nucleotide sequence ID" value="NZ_JAGFNZ010000002.1"/>
</dbReference>
<dbReference type="Pfam" id="PF00595">
    <property type="entry name" value="PDZ"/>
    <property type="match status" value="1"/>
</dbReference>
<dbReference type="SMART" id="SM00245">
    <property type="entry name" value="TSPc"/>
    <property type="match status" value="1"/>
</dbReference>
<dbReference type="SMART" id="SM00228">
    <property type="entry name" value="PDZ"/>
    <property type="match status" value="1"/>
</dbReference>
<dbReference type="PROSITE" id="PS50106">
    <property type="entry name" value="PDZ"/>
    <property type="match status" value="1"/>
</dbReference>
<organism evidence="2 3">
    <name type="scientific">Caproiciproducens faecalis</name>
    <dbReference type="NCBI Taxonomy" id="2820301"/>
    <lineage>
        <taxon>Bacteria</taxon>
        <taxon>Bacillati</taxon>
        <taxon>Bacillota</taxon>
        <taxon>Clostridia</taxon>
        <taxon>Eubacteriales</taxon>
        <taxon>Acutalibacteraceae</taxon>
        <taxon>Caproiciproducens</taxon>
    </lineage>
</organism>
<keyword evidence="3" id="KW-1185">Reference proteome</keyword>
<reference evidence="2 3" key="1">
    <citation type="submission" date="2021-03" db="EMBL/GenBank/DDBJ databases">
        <title>Caproiciproducens sp. nov. isolated from feces of cow.</title>
        <authorList>
            <person name="Choi J.-Y."/>
        </authorList>
    </citation>
    <scope>NUCLEOTIDE SEQUENCE [LARGE SCALE GENOMIC DNA]</scope>
    <source>
        <strain evidence="2 3">AGMB10547</strain>
    </source>
</reference>
<dbReference type="EMBL" id="JAGFNZ010000002">
    <property type="protein sequence ID" value="MBW7572738.1"/>
    <property type="molecule type" value="Genomic_DNA"/>
</dbReference>
<dbReference type="InterPro" id="IPR005151">
    <property type="entry name" value="Tail-specific_protease"/>
</dbReference>
<proteinExistence type="predicted"/>
<feature type="domain" description="PDZ" evidence="1">
    <location>
        <begin position="102"/>
        <end position="163"/>
    </location>
</feature>
<dbReference type="InterPro" id="IPR029045">
    <property type="entry name" value="ClpP/crotonase-like_dom_sf"/>
</dbReference>
<accession>A0ABS7DNE5</accession>
<dbReference type="Gene3D" id="3.30.750.44">
    <property type="match status" value="1"/>
</dbReference>
<dbReference type="Gene3D" id="3.90.226.10">
    <property type="entry name" value="2-enoyl-CoA Hydratase, Chain A, domain 1"/>
    <property type="match status" value="1"/>
</dbReference>
<protein>
    <submittedName>
        <fullName evidence="2">PDZ domain-containing protein</fullName>
    </submittedName>
</protein>
<dbReference type="PANTHER" id="PTHR32060">
    <property type="entry name" value="TAIL-SPECIFIC PROTEASE"/>
    <property type="match status" value="1"/>
</dbReference>
<dbReference type="Proteomes" id="UP000719942">
    <property type="component" value="Unassembled WGS sequence"/>
</dbReference>
<comment type="caution">
    <text evidence="2">The sequence shown here is derived from an EMBL/GenBank/DDBJ whole genome shotgun (WGS) entry which is preliminary data.</text>
</comment>
<dbReference type="Pfam" id="PF03572">
    <property type="entry name" value="Peptidase_S41"/>
    <property type="match status" value="1"/>
</dbReference>
<dbReference type="Gene3D" id="2.30.42.10">
    <property type="match status" value="1"/>
</dbReference>
<gene>
    <name evidence="2" type="ORF">J5W02_07910</name>
</gene>
<evidence type="ECO:0000259" key="1">
    <source>
        <dbReference type="PROSITE" id="PS50106"/>
    </source>
</evidence>
<dbReference type="SUPFAM" id="SSF50156">
    <property type="entry name" value="PDZ domain-like"/>
    <property type="match status" value="1"/>
</dbReference>
<dbReference type="SUPFAM" id="SSF52096">
    <property type="entry name" value="ClpP/crotonase"/>
    <property type="match status" value="1"/>
</dbReference>
<dbReference type="PANTHER" id="PTHR32060:SF30">
    <property type="entry name" value="CARBOXY-TERMINAL PROCESSING PROTEASE CTPA"/>
    <property type="match status" value="1"/>
</dbReference>
<name>A0ABS7DNE5_9FIRM</name>
<sequence>MSRKLTWGAAVALVAITASVTVSLTYVYAMKNFNTKVADINARQAMYTKLSEIDQKARQDYIGAVDETVLNDGICAGYVAGLGDAQAKYLSAEKYKAYVSGNSGKNIGVGIKTARDNDGNMEVIEVMPNSPAEKSGIKKGDTIVSMDDKEIVRITYGDALNKLDGVSGSKVKFGILRKTANADAASGTEEKAEKLSITVTRAEYTERTISSSMINGNVAYLKISEFTDDNAEQFNTLLSQRIKDGAAGIVVDLRNNSGGSVGGMAAMLDTLVPAGNTVSYQNKAGKITVEHTSNANEVSLPISVIVDRNTFGAAEIFASDIKDYKKGLLVGEKTAGFGTKDEVKPLSDGSAIILSVANYLTLNGNVFNGKGIDVDVSKQLSDAQRALLVKNQLAGDQDAQLQAAVSALIRQGAAVSQAPGTAAEQPAQTEAAAD</sequence>
<evidence type="ECO:0000313" key="3">
    <source>
        <dbReference type="Proteomes" id="UP000719942"/>
    </source>
</evidence>
<dbReference type="InterPro" id="IPR001478">
    <property type="entry name" value="PDZ"/>
</dbReference>